<comment type="caution">
    <text evidence="2">The sequence shown here is derived from an EMBL/GenBank/DDBJ whole genome shotgun (WGS) entry which is preliminary data.</text>
</comment>
<name>A0A511KIN5_RHOTO</name>
<sequence>MFTDLPRRRMVPWDDRHEAASTVFDIERGFTQTETFDSGRSFGRNQAEVSDAWDSNIETLAGFSSRRRDKLGSPTSPTSLGRASKPAQYGTISDRFSEDEDNDLAPVSDEKDGLWAAGRNTMDGSAPSRPPLQQSKDPHQEASEEDPAGEADFVRDTVLPFTSTTHKHASDTVKSKVSSLFRLGQKTAPATYKGVDRREAPSGAVPATPSLIRAIDRIKAA</sequence>
<evidence type="ECO:0000313" key="3">
    <source>
        <dbReference type="Proteomes" id="UP000321518"/>
    </source>
</evidence>
<proteinExistence type="predicted"/>
<accession>A0A511KIN5</accession>
<protein>
    <submittedName>
        <fullName evidence="2">Uncharacterized protein</fullName>
    </submittedName>
</protein>
<gene>
    <name evidence="2" type="ORF">Rt10032_c10g4259</name>
</gene>
<dbReference type="EMBL" id="BJWK01000010">
    <property type="protein sequence ID" value="GEM10242.1"/>
    <property type="molecule type" value="Genomic_DNA"/>
</dbReference>
<dbReference type="Proteomes" id="UP000321518">
    <property type="component" value="Unassembled WGS sequence"/>
</dbReference>
<feature type="region of interest" description="Disordered" evidence="1">
    <location>
        <begin position="62"/>
        <end position="156"/>
    </location>
</feature>
<dbReference type="OrthoDB" id="2538469at2759"/>
<reference evidence="2 3" key="1">
    <citation type="submission" date="2019-07" db="EMBL/GenBank/DDBJ databases">
        <title>Rhodotorula toruloides NBRC10032 genome sequencing.</title>
        <authorList>
            <person name="Shida Y."/>
            <person name="Takaku H."/>
            <person name="Ogasawara W."/>
            <person name="Mori K."/>
        </authorList>
    </citation>
    <scope>NUCLEOTIDE SEQUENCE [LARGE SCALE GENOMIC DNA]</scope>
    <source>
        <strain evidence="2 3">NBRC10032</strain>
    </source>
</reference>
<evidence type="ECO:0000313" key="2">
    <source>
        <dbReference type="EMBL" id="GEM10242.1"/>
    </source>
</evidence>
<dbReference type="AlphaFoldDB" id="A0A511KIN5"/>
<evidence type="ECO:0000256" key="1">
    <source>
        <dbReference type="SAM" id="MobiDB-lite"/>
    </source>
</evidence>
<organism evidence="2 3">
    <name type="scientific">Rhodotorula toruloides</name>
    <name type="common">Yeast</name>
    <name type="synonym">Rhodosporidium toruloides</name>
    <dbReference type="NCBI Taxonomy" id="5286"/>
    <lineage>
        <taxon>Eukaryota</taxon>
        <taxon>Fungi</taxon>
        <taxon>Dikarya</taxon>
        <taxon>Basidiomycota</taxon>
        <taxon>Pucciniomycotina</taxon>
        <taxon>Microbotryomycetes</taxon>
        <taxon>Sporidiobolales</taxon>
        <taxon>Sporidiobolaceae</taxon>
        <taxon>Rhodotorula</taxon>
    </lineage>
</organism>